<feature type="binding site" evidence="6">
    <location>
        <position position="57"/>
    </location>
    <ligand>
        <name>S-adenosyl-L-methionine</name>
        <dbReference type="ChEBI" id="CHEBI:59789"/>
    </ligand>
</feature>
<dbReference type="PIRSF" id="PIRSF004486">
    <property type="entry name" value="MraW"/>
    <property type="match status" value="1"/>
</dbReference>
<dbReference type="GO" id="GO:0070475">
    <property type="term" value="P:rRNA base methylation"/>
    <property type="evidence" value="ECO:0007669"/>
    <property type="project" value="UniProtKB-UniRule"/>
</dbReference>
<comment type="similarity">
    <text evidence="1 6">Belongs to the methyltransferase superfamily. RsmH family.</text>
</comment>
<keyword evidence="2 6" id="KW-0698">rRNA processing</keyword>
<dbReference type="Proteomes" id="UP001144372">
    <property type="component" value="Unassembled WGS sequence"/>
</dbReference>
<dbReference type="EMBL" id="BSDR01000001">
    <property type="protein sequence ID" value="GLI35992.1"/>
    <property type="molecule type" value="Genomic_DNA"/>
</dbReference>
<feature type="binding site" evidence="6">
    <location>
        <position position="84"/>
    </location>
    <ligand>
        <name>S-adenosyl-L-methionine</name>
        <dbReference type="ChEBI" id="CHEBI:59789"/>
    </ligand>
</feature>
<dbReference type="EC" id="2.1.1.199" evidence="6"/>
<dbReference type="Pfam" id="PF01795">
    <property type="entry name" value="Methyltransf_5"/>
    <property type="match status" value="1"/>
</dbReference>
<keyword evidence="5 6" id="KW-0949">S-adenosyl-L-methionine</keyword>
<accession>A0A9W6FW88</accession>
<evidence type="ECO:0000313" key="8">
    <source>
        <dbReference type="Proteomes" id="UP001144372"/>
    </source>
</evidence>
<dbReference type="Gene3D" id="3.40.50.150">
    <property type="entry name" value="Vaccinia Virus protein VP39"/>
    <property type="match status" value="1"/>
</dbReference>
<dbReference type="AlphaFoldDB" id="A0A9W6FW88"/>
<evidence type="ECO:0000313" key="7">
    <source>
        <dbReference type="EMBL" id="GLI35992.1"/>
    </source>
</evidence>
<sequence length="315" mass="35107">MHFASSHGHVPVMLKEVMDVLNCRAGGVYVDGTVGGGGYARAILEASAPDGILLALDWDSDAIDRVRGRLASYGNRLILEKASFADLPDVLRRLGFGPVDGVVVDLGVSSFQLDDPARGFSFQQNGPLDMRMDRNLPRTAADLVNELSESELADLIFHFGEERWSRRIARAIVMRRKESRFASTGELAQLVAAVVPKSKDTGRIHPATRTFQALRLAVNRELETLRRFLSNVLDVVKPGGRVCVVSFHSLEDRIVKEYFREWAKSCRCPLNVVPCRCEGRPLVKILTRKVQRPGLEEMETNPRARSARLRALEKC</sequence>
<dbReference type="PANTHER" id="PTHR11265:SF0">
    <property type="entry name" value="12S RRNA N4-METHYLCYTIDINE METHYLTRANSFERASE"/>
    <property type="match status" value="1"/>
</dbReference>
<reference evidence="7" key="1">
    <citation type="submission" date="2022-12" db="EMBL/GenBank/DDBJ databases">
        <title>Reference genome sequencing for broad-spectrum identification of bacterial and archaeal isolates by mass spectrometry.</title>
        <authorList>
            <person name="Sekiguchi Y."/>
            <person name="Tourlousse D.M."/>
        </authorList>
    </citation>
    <scope>NUCLEOTIDE SEQUENCE</scope>
    <source>
        <strain evidence="7">ASRB1</strain>
    </source>
</reference>
<dbReference type="GO" id="GO:0071424">
    <property type="term" value="F:rRNA (cytosine-N4-)-methyltransferase activity"/>
    <property type="evidence" value="ECO:0007669"/>
    <property type="project" value="UniProtKB-UniRule"/>
</dbReference>
<dbReference type="PANTHER" id="PTHR11265">
    <property type="entry name" value="S-ADENOSYL-METHYLTRANSFERASE MRAW"/>
    <property type="match status" value="1"/>
</dbReference>
<comment type="caution">
    <text evidence="7">The sequence shown here is derived from an EMBL/GenBank/DDBJ whole genome shotgun (WGS) entry which is preliminary data.</text>
</comment>
<evidence type="ECO:0000256" key="5">
    <source>
        <dbReference type="ARBA" id="ARBA00022691"/>
    </source>
</evidence>
<organism evidence="7 8">
    <name type="scientific">Desulforhabdus amnigena</name>
    <dbReference type="NCBI Taxonomy" id="40218"/>
    <lineage>
        <taxon>Bacteria</taxon>
        <taxon>Pseudomonadati</taxon>
        <taxon>Thermodesulfobacteriota</taxon>
        <taxon>Syntrophobacteria</taxon>
        <taxon>Syntrophobacterales</taxon>
        <taxon>Syntrophobacteraceae</taxon>
        <taxon>Desulforhabdus</taxon>
    </lineage>
</organism>
<evidence type="ECO:0000256" key="6">
    <source>
        <dbReference type="HAMAP-Rule" id="MF_01007"/>
    </source>
</evidence>
<evidence type="ECO:0000256" key="3">
    <source>
        <dbReference type="ARBA" id="ARBA00022603"/>
    </source>
</evidence>
<comment type="subcellular location">
    <subcellularLocation>
        <location evidence="6">Cytoplasm</location>
    </subcellularLocation>
</comment>
<protein>
    <recommendedName>
        <fullName evidence="6">Ribosomal RNA small subunit methyltransferase H</fullName>
        <ecNumber evidence="6">2.1.1.199</ecNumber>
    </recommendedName>
    <alternativeName>
        <fullName evidence="6">16S rRNA m(4)C1402 methyltransferase</fullName>
    </alternativeName>
    <alternativeName>
        <fullName evidence="6">rRNA (cytosine-N(4)-)-methyltransferase RsmH</fullName>
    </alternativeName>
</protein>
<dbReference type="InterPro" id="IPR002903">
    <property type="entry name" value="RsmH"/>
</dbReference>
<comment type="catalytic activity">
    <reaction evidence="6">
        <text>cytidine(1402) in 16S rRNA + S-adenosyl-L-methionine = N(4)-methylcytidine(1402) in 16S rRNA + S-adenosyl-L-homocysteine + H(+)</text>
        <dbReference type="Rhea" id="RHEA:42928"/>
        <dbReference type="Rhea" id="RHEA-COMP:10286"/>
        <dbReference type="Rhea" id="RHEA-COMP:10287"/>
        <dbReference type="ChEBI" id="CHEBI:15378"/>
        <dbReference type="ChEBI" id="CHEBI:57856"/>
        <dbReference type="ChEBI" id="CHEBI:59789"/>
        <dbReference type="ChEBI" id="CHEBI:74506"/>
        <dbReference type="ChEBI" id="CHEBI:82748"/>
        <dbReference type="EC" id="2.1.1.199"/>
    </reaction>
</comment>
<gene>
    <name evidence="6 7" type="primary">rsmH</name>
    <name evidence="7" type="ORF">DAMNIGENAA_34250</name>
</gene>
<keyword evidence="6" id="KW-0963">Cytoplasm</keyword>
<keyword evidence="3 6" id="KW-0489">Methyltransferase</keyword>
<dbReference type="Gene3D" id="1.10.150.170">
    <property type="entry name" value="Putative methyltransferase TM0872, insert domain"/>
    <property type="match status" value="1"/>
</dbReference>
<dbReference type="GO" id="GO:0005737">
    <property type="term" value="C:cytoplasm"/>
    <property type="evidence" value="ECO:0007669"/>
    <property type="project" value="UniProtKB-SubCell"/>
</dbReference>
<comment type="function">
    <text evidence="6">Specifically methylates the N4 position of cytidine in position 1402 (C1402) of 16S rRNA.</text>
</comment>
<dbReference type="HAMAP" id="MF_01007">
    <property type="entry name" value="16SrRNA_methyltr_H"/>
    <property type="match status" value="1"/>
</dbReference>
<dbReference type="NCBIfam" id="TIGR00006">
    <property type="entry name" value="16S rRNA (cytosine(1402)-N(4))-methyltransferase RsmH"/>
    <property type="match status" value="1"/>
</dbReference>
<dbReference type="InterPro" id="IPR023397">
    <property type="entry name" value="SAM-dep_MeTrfase_MraW_recog"/>
</dbReference>
<dbReference type="SUPFAM" id="SSF53335">
    <property type="entry name" value="S-adenosyl-L-methionine-dependent methyltransferases"/>
    <property type="match status" value="1"/>
</dbReference>
<evidence type="ECO:0000256" key="2">
    <source>
        <dbReference type="ARBA" id="ARBA00022552"/>
    </source>
</evidence>
<feature type="binding site" evidence="6">
    <location>
        <position position="112"/>
    </location>
    <ligand>
        <name>S-adenosyl-L-methionine</name>
        <dbReference type="ChEBI" id="CHEBI:59789"/>
    </ligand>
</feature>
<dbReference type="InterPro" id="IPR029063">
    <property type="entry name" value="SAM-dependent_MTases_sf"/>
</dbReference>
<feature type="binding site" evidence="6">
    <location>
        <begin position="37"/>
        <end position="39"/>
    </location>
    <ligand>
        <name>S-adenosyl-L-methionine</name>
        <dbReference type="ChEBI" id="CHEBI:59789"/>
    </ligand>
</feature>
<dbReference type="RefSeq" id="WP_281796131.1">
    <property type="nucleotide sequence ID" value="NZ_BSDR01000001.1"/>
</dbReference>
<evidence type="ECO:0000256" key="4">
    <source>
        <dbReference type="ARBA" id="ARBA00022679"/>
    </source>
</evidence>
<proteinExistence type="inferred from homology"/>
<dbReference type="SUPFAM" id="SSF81799">
    <property type="entry name" value="Putative methyltransferase TM0872, insert domain"/>
    <property type="match status" value="1"/>
</dbReference>
<feature type="binding site" evidence="6">
    <location>
        <position position="105"/>
    </location>
    <ligand>
        <name>S-adenosyl-L-methionine</name>
        <dbReference type="ChEBI" id="CHEBI:59789"/>
    </ligand>
</feature>
<name>A0A9W6FW88_9BACT</name>
<evidence type="ECO:0000256" key="1">
    <source>
        <dbReference type="ARBA" id="ARBA00010396"/>
    </source>
</evidence>
<keyword evidence="4 6" id="KW-0808">Transferase</keyword>
<keyword evidence="8" id="KW-1185">Reference proteome</keyword>